<name>A0A8I0N3B7_BRUAN</name>
<dbReference type="EMBL" id="JACZKO010000011">
    <property type="protein sequence ID" value="MBE0559912.1"/>
    <property type="molecule type" value="Genomic_DNA"/>
</dbReference>
<organism evidence="1 2">
    <name type="scientific">Brucella anthropi</name>
    <name type="common">Ochrobactrum anthropi</name>
    <dbReference type="NCBI Taxonomy" id="529"/>
    <lineage>
        <taxon>Bacteria</taxon>
        <taxon>Pseudomonadati</taxon>
        <taxon>Pseudomonadota</taxon>
        <taxon>Alphaproteobacteria</taxon>
        <taxon>Hyphomicrobiales</taxon>
        <taxon>Brucellaceae</taxon>
        <taxon>Brucella/Ochrobactrum group</taxon>
        <taxon>Brucella</taxon>
    </lineage>
</organism>
<evidence type="ECO:0000313" key="2">
    <source>
        <dbReference type="Proteomes" id="UP000642265"/>
    </source>
</evidence>
<reference evidence="1" key="2">
    <citation type="submission" date="2020-10" db="EMBL/GenBank/DDBJ databases">
        <title>Enrichment of novel Verrucomicrobia, Bacteroidetes and Krumholzibacteria in an oxygen-limited, methane- and iron-fed bioreactor inoculated with Bothnian Sea sediments.</title>
        <authorList>
            <person name="Martins P.D."/>
            <person name="de Jong A."/>
            <person name="Lenstra W.K."/>
            <person name="van Helmond N.A.G.M."/>
            <person name="Slomp C.P."/>
            <person name="Jetten M.S.M."/>
            <person name="Welte C.U."/>
            <person name="Rasigraf O."/>
        </authorList>
    </citation>
    <scope>NUCLEOTIDE SEQUENCE</scope>
    <source>
        <strain evidence="1">MAG47</strain>
    </source>
</reference>
<dbReference type="AlphaFoldDB" id="A0A8I0N3B7"/>
<gene>
    <name evidence="1" type="ORF">IH622_03640</name>
</gene>
<sequence length="203" mass="22584">MGKKSLTRDQLIAHRDEHLQFIRSSSNSFDQGAVGEAKRIAVSLRVLLHETPQSHSILAQLGERQRDMVDTSDPYDPKNLLVHHGLVAVRAGTSAGFFAPLDALASLSRQRKFQDWWEKDIVLKNKDGKTYTRKQLVLFAANKDGGAHVDPNLDDEYSALLDGTAMGWRTGDGSPLADVMAHSIRQMAFELVETLDKHPKSKP</sequence>
<dbReference type="Proteomes" id="UP000642265">
    <property type="component" value="Unassembled WGS sequence"/>
</dbReference>
<comment type="caution">
    <text evidence="1">The sequence shown here is derived from an EMBL/GenBank/DDBJ whole genome shotgun (WGS) entry which is preliminary data.</text>
</comment>
<protein>
    <submittedName>
        <fullName evidence="1">Uncharacterized protein</fullName>
    </submittedName>
</protein>
<evidence type="ECO:0000313" key="1">
    <source>
        <dbReference type="EMBL" id="MBE0559912.1"/>
    </source>
</evidence>
<reference evidence="1" key="1">
    <citation type="submission" date="2020-09" db="EMBL/GenBank/DDBJ databases">
        <authorList>
            <person name="Dalcin Martins P."/>
        </authorList>
    </citation>
    <scope>NUCLEOTIDE SEQUENCE</scope>
    <source>
        <strain evidence="1">MAG47</strain>
    </source>
</reference>
<proteinExistence type="predicted"/>
<accession>A0A8I0N3B7</accession>